<dbReference type="GO" id="GO:0006302">
    <property type="term" value="P:double-strand break repair"/>
    <property type="evidence" value="ECO:0007669"/>
    <property type="project" value="TreeGrafter"/>
</dbReference>
<dbReference type="EMBL" id="NIQC01000021">
    <property type="protein sequence ID" value="OWZ83334.1"/>
    <property type="molecule type" value="Genomic_DNA"/>
</dbReference>
<keyword evidence="12 16" id="KW-0238">DNA-binding</keyword>
<feature type="domain" description="DNA-directed DNA polymerase family A palm" evidence="18">
    <location>
        <begin position="652"/>
        <end position="861"/>
    </location>
</feature>
<dbReference type="InterPro" id="IPR020045">
    <property type="entry name" value="DNA_polI_H3TH"/>
</dbReference>
<evidence type="ECO:0000256" key="6">
    <source>
        <dbReference type="ARBA" id="ARBA00022705"/>
    </source>
</evidence>
<sequence length="903" mass="104066">MNQDKANEKFVVIDGNSLLNRAFYALPLLQTKQGFYTNAIYGFIQMLNKLIEDEQPHYLAVVFDTKAKTFRHKQYPKYKAHRDKAPEEMIPQMPMLKELLDAMNICYFEKDGYEADDLVGTFSKKAENKGKQTLIVTGDKDLLQLISDNTKVVLTKKGITNMEQYDESRVEKDFGVKLDNFLDLKALTGDKSDNVPGVPGVGEKTALKLLNNFGCVEKIYENLDQVSGKKLKENLSENKEEAFLSKELVTITREVPFDFSWEELSKFNFQTEDARKLLIDWEMKSIVDRVFEENNNEVLNNQYDNWDYCYYVQETNSEEYSSLKDILKSLDNDDYLGIYRHTPNVKTSKKSTYPEPKGGIVLAVKEKTFFVPENLISEVTNDIVYHYLPEKIITHGIKELWHLVYSCCDIDLYELYLDTDKINLYDTELMGYLIDPTSAPHGIEDLTSDYLEGATLSALETDWQTICERGIALIDLVDPISDILKSRNQWDLYFEIELQLALILARMEHRGIKVDNDVLTNMEHDINKRLDEFKTRIYDIAGEEFNLNSPKQLGYILFEKLELPVIKKTKTGYSTDAKTLEILAQDYEIGRLLIDYRQLYKLKTTYLTGLKEIISEKTRKIHTTFNQTITATGRLSSTEPNLQNIPVKLEEGRKIRKAFVVEKENHDFLAADYSQIELRILAHVSQDENLIKAFKNEEDIHTQTASQVFEVPPQEVTNEMRSHAKAVNFGIVYGISDYGLSTQLGISRKQAKTYIDNYLTRFSGVKEYMDGTIKNAKENGYVTTLYNRRRELPDITHRNFNIRSAAERTAINTPIQGTAADIIKAAMVQVEKHLKDEDLTQKASLVLQVHDELIFEVDRNYLEMISIKVRDIMETVLQLDVPLTVDLKKGPSWFELSSYEPGE</sequence>
<keyword evidence="6 16" id="KW-0235">DNA replication</keyword>
<evidence type="ECO:0000256" key="1">
    <source>
        <dbReference type="ARBA" id="ARBA00007705"/>
    </source>
</evidence>
<dbReference type="FunFam" id="3.40.50.1010:FF:000001">
    <property type="entry name" value="DNA polymerase I"/>
    <property type="match status" value="1"/>
</dbReference>
<evidence type="ECO:0000256" key="2">
    <source>
        <dbReference type="ARBA" id="ARBA00012417"/>
    </source>
</evidence>
<proteinExistence type="inferred from homology"/>
<comment type="similarity">
    <text evidence="1 16">Belongs to the DNA polymerase type-A family.</text>
</comment>
<dbReference type="InterPro" id="IPR036397">
    <property type="entry name" value="RNaseH_sf"/>
</dbReference>
<dbReference type="InterPro" id="IPR002421">
    <property type="entry name" value="5-3_exonuclease"/>
</dbReference>
<reference evidence="19 20" key="1">
    <citation type="submission" date="2017-06" db="EMBL/GenBank/DDBJ databases">
        <title>Draft Genome Sequence of Natranaerobius trueperi halophilic, alkalithermophilic bacteria from soda lakes.</title>
        <authorList>
            <person name="Zhao B."/>
        </authorList>
    </citation>
    <scope>NUCLEOTIDE SEQUENCE [LARGE SCALE GENOMIC DNA]</scope>
    <source>
        <strain evidence="19 20">DSM 18760</strain>
    </source>
</reference>
<dbReference type="InterPro" id="IPR043502">
    <property type="entry name" value="DNA/RNA_pol_sf"/>
</dbReference>
<comment type="caution">
    <text evidence="19">The sequence shown here is derived from an EMBL/GenBank/DDBJ whole genome shotgun (WGS) entry which is preliminary data.</text>
</comment>
<dbReference type="SMART" id="SM00482">
    <property type="entry name" value="POLAc"/>
    <property type="match status" value="1"/>
</dbReference>
<dbReference type="CDD" id="cd09898">
    <property type="entry name" value="H3TH_53EXO"/>
    <property type="match status" value="1"/>
</dbReference>
<dbReference type="InterPro" id="IPR020046">
    <property type="entry name" value="5-3_exonucl_a-hlix_arch_N"/>
</dbReference>
<evidence type="ECO:0000256" key="16">
    <source>
        <dbReference type="RuleBase" id="RU004460"/>
    </source>
</evidence>
<protein>
    <recommendedName>
        <fullName evidence="3 15">DNA polymerase I</fullName>
        <ecNumber evidence="2 15">2.7.7.7</ecNumber>
    </recommendedName>
</protein>
<evidence type="ECO:0000256" key="4">
    <source>
        <dbReference type="ARBA" id="ARBA00022679"/>
    </source>
</evidence>
<evidence type="ECO:0000256" key="3">
    <source>
        <dbReference type="ARBA" id="ARBA00020311"/>
    </source>
</evidence>
<keyword evidence="7" id="KW-0540">Nuclease</keyword>
<dbReference type="AlphaFoldDB" id="A0A226BYC5"/>
<dbReference type="GO" id="GO:0003677">
    <property type="term" value="F:DNA binding"/>
    <property type="evidence" value="ECO:0007669"/>
    <property type="project" value="UniProtKB-UniRule"/>
</dbReference>
<evidence type="ECO:0000259" key="18">
    <source>
        <dbReference type="SMART" id="SM00482"/>
    </source>
</evidence>
<evidence type="ECO:0000256" key="10">
    <source>
        <dbReference type="ARBA" id="ARBA00022839"/>
    </source>
</evidence>
<dbReference type="SMART" id="SM00279">
    <property type="entry name" value="HhH2"/>
    <property type="match status" value="1"/>
</dbReference>
<keyword evidence="13 16" id="KW-0234">DNA repair</keyword>
<dbReference type="InterPro" id="IPR036279">
    <property type="entry name" value="5-3_exonuclease_C_sf"/>
</dbReference>
<dbReference type="FunFam" id="1.20.1060.10:FF:000001">
    <property type="entry name" value="DNA polymerase I"/>
    <property type="match status" value="1"/>
</dbReference>
<dbReference type="PRINTS" id="PR00868">
    <property type="entry name" value="DNAPOLI"/>
</dbReference>
<dbReference type="InterPro" id="IPR019760">
    <property type="entry name" value="DNA-dir_DNA_pol_A_CS"/>
</dbReference>
<dbReference type="OrthoDB" id="9806424at2"/>
<evidence type="ECO:0000256" key="8">
    <source>
        <dbReference type="ARBA" id="ARBA00022763"/>
    </source>
</evidence>
<dbReference type="InterPro" id="IPR018320">
    <property type="entry name" value="DNA_polymerase_1"/>
</dbReference>
<keyword evidence="10 16" id="KW-0269">Exonuclease</keyword>
<dbReference type="Gene3D" id="1.10.150.20">
    <property type="entry name" value="5' to 3' exonuclease, C-terminal subdomain"/>
    <property type="match status" value="2"/>
</dbReference>
<dbReference type="GO" id="GO:0003887">
    <property type="term" value="F:DNA-directed DNA polymerase activity"/>
    <property type="evidence" value="ECO:0007669"/>
    <property type="project" value="UniProtKB-UniRule"/>
</dbReference>
<keyword evidence="4 16" id="KW-0808">Transferase</keyword>
<evidence type="ECO:0000313" key="20">
    <source>
        <dbReference type="Proteomes" id="UP000214588"/>
    </source>
</evidence>
<keyword evidence="8 16" id="KW-0227">DNA damage</keyword>
<dbReference type="Proteomes" id="UP000214588">
    <property type="component" value="Unassembled WGS sequence"/>
</dbReference>
<dbReference type="GO" id="GO:0008409">
    <property type="term" value="F:5'-3' exonuclease activity"/>
    <property type="evidence" value="ECO:0007669"/>
    <property type="project" value="UniProtKB-UniRule"/>
</dbReference>
<dbReference type="GO" id="GO:0006261">
    <property type="term" value="P:DNA-templated DNA replication"/>
    <property type="evidence" value="ECO:0007669"/>
    <property type="project" value="UniProtKB-UniRule"/>
</dbReference>
<comment type="subunit">
    <text evidence="16">Single-chain monomer with multiple functions.</text>
</comment>
<dbReference type="InterPro" id="IPR002298">
    <property type="entry name" value="DNA_polymerase_A"/>
</dbReference>
<gene>
    <name evidence="16" type="primary">polA</name>
    <name evidence="19" type="ORF">CDO51_09280</name>
</gene>
<dbReference type="FunFam" id="1.10.150.20:FF:000002">
    <property type="entry name" value="DNA polymerase I"/>
    <property type="match status" value="1"/>
</dbReference>
<name>A0A226BYC5_9FIRM</name>
<dbReference type="SUPFAM" id="SSF47807">
    <property type="entry name" value="5' to 3' exonuclease, C-terminal subdomain"/>
    <property type="match status" value="1"/>
</dbReference>
<dbReference type="CDD" id="cd08637">
    <property type="entry name" value="DNA_pol_A_pol_I_C"/>
    <property type="match status" value="1"/>
</dbReference>
<keyword evidence="20" id="KW-1185">Reference proteome</keyword>
<dbReference type="Pfam" id="PF01367">
    <property type="entry name" value="5_3_exonuc"/>
    <property type="match status" value="1"/>
</dbReference>
<dbReference type="NCBIfam" id="NF004397">
    <property type="entry name" value="PRK05755.1"/>
    <property type="match status" value="1"/>
</dbReference>
<dbReference type="NCBIfam" id="TIGR00593">
    <property type="entry name" value="pola"/>
    <property type="match status" value="1"/>
</dbReference>
<dbReference type="CDD" id="cd09859">
    <property type="entry name" value="PIN_53EXO"/>
    <property type="match status" value="1"/>
</dbReference>
<dbReference type="InterPro" id="IPR008918">
    <property type="entry name" value="HhH2"/>
</dbReference>
<evidence type="ECO:0000256" key="11">
    <source>
        <dbReference type="ARBA" id="ARBA00022932"/>
    </source>
</evidence>
<dbReference type="SMART" id="SM00475">
    <property type="entry name" value="53EXOc"/>
    <property type="match status" value="1"/>
</dbReference>
<dbReference type="InterPro" id="IPR029060">
    <property type="entry name" value="PIN-like_dom_sf"/>
</dbReference>
<evidence type="ECO:0000256" key="14">
    <source>
        <dbReference type="ARBA" id="ARBA00049244"/>
    </source>
</evidence>
<dbReference type="SUPFAM" id="SSF88723">
    <property type="entry name" value="PIN domain-like"/>
    <property type="match status" value="1"/>
</dbReference>
<evidence type="ECO:0000256" key="12">
    <source>
        <dbReference type="ARBA" id="ARBA00023125"/>
    </source>
</evidence>
<dbReference type="Gene3D" id="3.30.70.370">
    <property type="match status" value="1"/>
</dbReference>
<dbReference type="Pfam" id="PF02739">
    <property type="entry name" value="5_3_exonuc_N"/>
    <property type="match status" value="1"/>
</dbReference>
<evidence type="ECO:0000256" key="5">
    <source>
        <dbReference type="ARBA" id="ARBA00022695"/>
    </source>
</evidence>
<keyword evidence="9 16" id="KW-0378">Hydrolase</keyword>
<dbReference type="PANTHER" id="PTHR10133:SF27">
    <property type="entry name" value="DNA POLYMERASE NU"/>
    <property type="match status" value="1"/>
</dbReference>
<evidence type="ECO:0000256" key="15">
    <source>
        <dbReference type="NCBIfam" id="TIGR00593"/>
    </source>
</evidence>
<dbReference type="Pfam" id="PF00476">
    <property type="entry name" value="DNA_pol_A"/>
    <property type="match status" value="1"/>
</dbReference>
<accession>A0A226BYC5</accession>
<dbReference type="EC" id="2.7.7.7" evidence="2 15"/>
<comment type="catalytic activity">
    <reaction evidence="14 16">
        <text>DNA(n) + a 2'-deoxyribonucleoside 5'-triphosphate = DNA(n+1) + diphosphate</text>
        <dbReference type="Rhea" id="RHEA:22508"/>
        <dbReference type="Rhea" id="RHEA-COMP:17339"/>
        <dbReference type="Rhea" id="RHEA-COMP:17340"/>
        <dbReference type="ChEBI" id="CHEBI:33019"/>
        <dbReference type="ChEBI" id="CHEBI:61560"/>
        <dbReference type="ChEBI" id="CHEBI:173112"/>
        <dbReference type="EC" id="2.7.7.7"/>
    </reaction>
</comment>
<organism evidence="19 20">
    <name type="scientific">Natranaerobius trueperi</name>
    <dbReference type="NCBI Taxonomy" id="759412"/>
    <lineage>
        <taxon>Bacteria</taxon>
        <taxon>Bacillati</taxon>
        <taxon>Bacillota</taxon>
        <taxon>Clostridia</taxon>
        <taxon>Natranaerobiales</taxon>
        <taxon>Natranaerobiaceae</taxon>
        <taxon>Natranaerobius</taxon>
    </lineage>
</organism>
<dbReference type="FunFam" id="1.10.150.20:FF:000003">
    <property type="entry name" value="DNA polymerase I"/>
    <property type="match status" value="1"/>
</dbReference>
<dbReference type="Gene3D" id="3.30.420.10">
    <property type="entry name" value="Ribonuclease H-like superfamily/Ribonuclease H"/>
    <property type="match status" value="1"/>
</dbReference>
<evidence type="ECO:0000259" key="17">
    <source>
        <dbReference type="SMART" id="SM00475"/>
    </source>
</evidence>
<keyword evidence="5 16" id="KW-0548">Nucleotidyltransferase</keyword>
<comment type="function">
    <text evidence="16">In addition to polymerase activity, this DNA polymerase exhibits 5'-3' exonuclease activity.</text>
</comment>
<keyword evidence="11 16" id="KW-0239">DNA-directed DNA polymerase</keyword>
<dbReference type="Gene3D" id="3.40.50.1010">
    <property type="entry name" value="5'-nuclease"/>
    <property type="match status" value="1"/>
</dbReference>
<feature type="domain" description="5'-3' exonuclease" evidence="17">
    <location>
        <begin position="8"/>
        <end position="268"/>
    </location>
</feature>
<evidence type="ECO:0000313" key="19">
    <source>
        <dbReference type="EMBL" id="OWZ83334.1"/>
    </source>
</evidence>
<dbReference type="PROSITE" id="PS00447">
    <property type="entry name" value="DNA_POLYMERASE_A"/>
    <property type="match status" value="1"/>
</dbReference>
<evidence type="ECO:0000256" key="9">
    <source>
        <dbReference type="ARBA" id="ARBA00022801"/>
    </source>
</evidence>
<dbReference type="InterPro" id="IPR001098">
    <property type="entry name" value="DNA-dir_DNA_pol_A_palm_dom"/>
</dbReference>
<evidence type="ECO:0000256" key="13">
    <source>
        <dbReference type="ARBA" id="ARBA00023204"/>
    </source>
</evidence>
<evidence type="ECO:0000256" key="7">
    <source>
        <dbReference type="ARBA" id="ARBA00022722"/>
    </source>
</evidence>
<dbReference type="Gene3D" id="1.20.1060.10">
    <property type="entry name" value="Taq DNA Polymerase, Chain T, domain 4"/>
    <property type="match status" value="1"/>
</dbReference>
<dbReference type="PANTHER" id="PTHR10133">
    <property type="entry name" value="DNA POLYMERASE I"/>
    <property type="match status" value="1"/>
</dbReference>
<dbReference type="SUPFAM" id="SSF56672">
    <property type="entry name" value="DNA/RNA polymerases"/>
    <property type="match status" value="1"/>
</dbReference>